<evidence type="ECO:0000259" key="1">
    <source>
        <dbReference type="Pfam" id="PF02720"/>
    </source>
</evidence>
<keyword evidence="2" id="KW-0378">Hydrolase</keyword>
<dbReference type="RefSeq" id="WP_344196885.1">
    <property type="nucleotide sequence ID" value="NZ_BAAAME010000002.1"/>
</dbReference>
<dbReference type="CDD" id="cd00085">
    <property type="entry name" value="HNHc"/>
    <property type="match status" value="1"/>
</dbReference>
<dbReference type="GO" id="GO:0004519">
    <property type="term" value="F:endonuclease activity"/>
    <property type="evidence" value="ECO:0007669"/>
    <property type="project" value="UniProtKB-KW"/>
</dbReference>
<keyword evidence="2" id="KW-0540">Nuclease</keyword>
<keyword evidence="3" id="KW-1185">Reference proteome</keyword>
<comment type="caution">
    <text evidence="2">The sequence shown here is derived from an EMBL/GenBank/DDBJ whole genome shotgun (WGS) entry which is preliminary data.</text>
</comment>
<name>A0ABN2JFH2_9ACTN</name>
<organism evidence="2 3">
    <name type="scientific">Aeromicrobium alkaliterrae</name>
    <dbReference type="NCBI Taxonomy" id="302168"/>
    <lineage>
        <taxon>Bacteria</taxon>
        <taxon>Bacillati</taxon>
        <taxon>Actinomycetota</taxon>
        <taxon>Actinomycetes</taxon>
        <taxon>Propionibacteriales</taxon>
        <taxon>Nocardioidaceae</taxon>
        <taxon>Aeromicrobium</taxon>
    </lineage>
</organism>
<evidence type="ECO:0000313" key="3">
    <source>
        <dbReference type="Proteomes" id="UP001501057"/>
    </source>
</evidence>
<dbReference type="Proteomes" id="UP001501057">
    <property type="component" value="Unassembled WGS sequence"/>
</dbReference>
<accession>A0ABN2JFH2</accession>
<dbReference type="InterPro" id="IPR003615">
    <property type="entry name" value="HNH_nuc"/>
</dbReference>
<proteinExistence type="predicted"/>
<feature type="domain" description="DUF222" evidence="1">
    <location>
        <begin position="57"/>
        <end position="329"/>
    </location>
</feature>
<evidence type="ECO:0000313" key="2">
    <source>
        <dbReference type="EMBL" id="GAA1725240.1"/>
    </source>
</evidence>
<protein>
    <submittedName>
        <fullName evidence="2">HNH endonuclease signature motif containing protein</fullName>
    </submittedName>
</protein>
<sequence length="424" mass="46500">MSNGVATVADLMGLARDRAMAEAAEWQAMLAFHDAELARIEAMEVSSMRKLVERSGIAVELGQALSMSPGRVSLRLGSADRLRDEAPLTWWAFGRGRIDAARAREISSTLEKLERPESRELLDGSVVAYASKHTVVELRRWLKRFVNRVEADLAIERADAEREKRHVELVQVDDGMAWLNAYLPAHQAAAIASRLRRGAIAARTAEADHAAAEGTEQAPRRTRSQIEADLLAAWLMSADDSQTARGKGMAIDIAVLVDAPVLTSLTQGHAAAADGSWEVPSDWVLDSALTGDAFWHRLLVDPITRDTLAHDYPGYSPPAVLKRAIVLRDGVCSGPGCLRPAETCDLDHREPWPEGPTSGENLDPKCRRDHALKGHGVLAEILARHHRARASDQAEADRGLPRHQSSVFENRLARWLTAYDEDAA</sequence>
<dbReference type="Pfam" id="PF02720">
    <property type="entry name" value="DUF222"/>
    <property type="match status" value="1"/>
</dbReference>
<dbReference type="InterPro" id="IPR003870">
    <property type="entry name" value="DUF222"/>
</dbReference>
<reference evidence="2 3" key="1">
    <citation type="journal article" date="2019" name="Int. J. Syst. Evol. Microbiol.">
        <title>The Global Catalogue of Microorganisms (GCM) 10K type strain sequencing project: providing services to taxonomists for standard genome sequencing and annotation.</title>
        <authorList>
            <consortium name="The Broad Institute Genomics Platform"/>
            <consortium name="The Broad Institute Genome Sequencing Center for Infectious Disease"/>
            <person name="Wu L."/>
            <person name="Ma J."/>
        </authorList>
    </citation>
    <scope>NUCLEOTIDE SEQUENCE [LARGE SCALE GENOMIC DNA]</scope>
    <source>
        <strain evidence="2 3">JCM 13518</strain>
    </source>
</reference>
<keyword evidence="2" id="KW-0255">Endonuclease</keyword>
<dbReference type="EMBL" id="BAAAME010000002">
    <property type="protein sequence ID" value="GAA1725240.1"/>
    <property type="molecule type" value="Genomic_DNA"/>
</dbReference>
<gene>
    <name evidence="2" type="ORF">GCM10009710_02480</name>
</gene>